<proteinExistence type="predicted"/>
<evidence type="ECO:0000313" key="1">
    <source>
        <dbReference type="EMBL" id="GLR66916.1"/>
    </source>
</evidence>
<organism evidence="1 2">
    <name type="scientific">Acidocella aquatica</name>
    <dbReference type="NCBI Taxonomy" id="1922313"/>
    <lineage>
        <taxon>Bacteria</taxon>
        <taxon>Pseudomonadati</taxon>
        <taxon>Pseudomonadota</taxon>
        <taxon>Alphaproteobacteria</taxon>
        <taxon>Acetobacterales</taxon>
        <taxon>Acidocellaceae</taxon>
        <taxon>Acidocella</taxon>
    </lineage>
</organism>
<protein>
    <submittedName>
        <fullName evidence="1">Uncharacterized protein</fullName>
    </submittedName>
</protein>
<dbReference type="EMBL" id="BSOS01000042">
    <property type="protein sequence ID" value="GLR66916.1"/>
    <property type="molecule type" value="Genomic_DNA"/>
</dbReference>
<comment type="caution">
    <text evidence="1">The sequence shown here is derived from an EMBL/GenBank/DDBJ whole genome shotgun (WGS) entry which is preliminary data.</text>
</comment>
<name>A0ABQ6A7T2_9PROT</name>
<dbReference type="Proteomes" id="UP001156641">
    <property type="component" value="Unassembled WGS sequence"/>
</dbReference>
<gene>
    <name evidence="1" type="ORF">GCM10010909_15960</name>
</gene>
<reference evidence="2" key="1">
    <citation type="journal article" date="2019" name="Int. J. Syst. Evol. Microbiol.">
        <title>The Global Catalogue of Microorganisms (GCM) 10K type strain sequencing project: providing services to taxonomists for standard genome sequencing and annotation.</title>
        <authorList>
            <consortium name="The Broad Institute Genomics Platform"/>
            <consortium name="The Broad Institute Genome Sequencing Center for Infectious Disease"/>
            <person name="Wu L."/>
            <person name="Ma J."/>
        </authorList>
    </citation>
    <scope>NUCLEOTIDE SEQUENCE [LARGE SCALE GENOMIC DNA]</scope>
    <source>
        <strain evidence="2">NBRC 112502</strain>
    </source>
</reference>
<evidence type="ECO:0000313" key="2">
    <source>
        <dbReference type="Proteomes" id="UP001156641"/>
    </source>
</evidence>
<dbReference type="RefSeq" id="WP_284257619.1">
    <property type="nucleotide sequence ID" value="NZ_BSOS01000042.1"/>
</dbReference>
<sequence>MTEKSNIRLRYSSVDGCTKKQSFTSLADAQRFAHHWIGPHPEIGRTYAISGDGIGKIEAAGVTLAALFPEPGSRDQVS</sequence>
<accession>A0ABQ6A7T2</accession>
<keyword evidence="2" id="KW-1185">Reference proteome</keyword>